<feature type="region of interest" description="Disordered" evidence="1">
    <location>
        <begin position="60"/>
        <end position="90"/>
    </location>
</feature>
<comment type="caution">
    <text evidence="2">The sequence shown here is derived from an EMBL/GenBank/DDBJ whole genome shotgun (WGS) entry which is preliminary data.</text>
</comment>
<evidence type="ECO:0000256" key="1">
    <source>
        <dbReference type="SAM" id="MobiDB-lite"/>
    </source>
</evidence>
<evidence type="ECO:0000313" key="3">
    <source>
        <dbReference type="Proteomes" id="UP000233551"/>
    </source>
</evidence>
<dbReference type="AlphaFoldDB" id="A0A2I0J6Q7"/>
<organism evidence="2 3">
    <name type="scientific">Punica granatum</name>
    <name type="common">Pomegranate</name>
    <dbReference type="NCBI Taxonomy" id="22663"/>
    <lineage>
        <taxon>Eukaryota</taxon>
        <taxon>Viridiplantae</taxon>
        <taxon>Streptophyta</taxon>
        <taxon>Embryophyta</taxon>
        <taxon>Tracheophyta</taxon>
        <taxon>Spermatophyta</taxon>
        <taxon>Magnoliopsida</taxon>
        <taxon>eudicotyledons</taxon>
        <taxon>Gunneridae</taxon>
        <taxon>Pentapetalae</taxon>
        <taxon>rosids</taxon>
        <taxon>malvids</taxon>
        <taxon>Myrtales</taxon>
        <taxon>Lythraceae</taxon>
        <taxon>Punica</taxon>
    </lineage>
</organism>
<reference evidence="2 3" key="1">
    <citation type="submission" date="2017-11" db="EMBL/GenBank/DDBJ databases">
        <title>De-novo sequencing of pomegranate (Punica granatum L.) genome.</title>
        <authorList>
            <person name="Akparov Z."/>
            <person name="Amiraslanov A."/>
            <person name="Hajiyeva S."/>
            <person name="Abbasov M."/>
            <person name="Kaur K."/>
            <person name="Hamwieh A."/>
            <person name="Solovyev V."/>
            <person name="Salamov A."/>
            <person name="Braich B."/>
            <person name="Kosarev P."/>
            <person name="Mahmoud A."/>
            <person name="Hajiyev E."/>
            <person name="Babayeva S."/>
            <person name="Izzatullayeva V."/>
            <person name="Mammadov A."/>
            <person name="Mammadov A."/>
            <person name="Sharifova S."/>
            <person name="Ojaghi J."/>
            <person name="Eynullazada K."/>
            <person name="Bayramov B."/>
            <person name="Abdulazimova A."/>
            <person name="Shahmuradov I."/>
        </authorList>
    </citation>
    <scope>NUCLEOTIDE SEQUENCE [LARGE SCALE GENOMIC DNA]</scope>
    <source>
        <strain evidence="3">cv. AG2017</strain>
        <tissue evidence="2">Leaf</tissue>
    </source>
</reference>
<keyword evidence="3" id="KW-1185">Reference proteome</keyword>
<accession>A0A2I0J6Q7</accession>
<evidence type="ECO:0000313" key="2">
    <source>
        <dbReference type="EMBL" id="PKI51914.1"/>
    </source>
</evidence>
<protein>
    <submittedName>
        <fullName evidence="2">Uncharacterized protein</fullName>
    </submittedName>
</protein>
<dbReference type="STRING" id="22663.A0A2I0J6Q7"/>
<dbReference type="Proteomes" id="UP000233551">
    <property type="component" value="Unassembled WGS sequence"/>
</dbReference>
<gene>
    <name evidence="2" type="ORF">CRG98_027695</name>
</gene>
<name>A0A2I0J6Q7_PUNGR</name>
<feature type="region of interest" description="Disordered" evidence="1">
    <location>
        <begin position="1"/>
        <end position="43"/>
    </location>
</feature>
<sequence length="178" mass="20300">MASMLPGVGVAPRRRPLPARQGDHLGCSGRDYLRERTDPTSSPLDETALMARRRLEQKLGYLHPSSRTVKDHRQQGVDGGNKNRSGAKASSRMLISRTWNLGFGRLHKSERKVCAVCLDDFRICISLSNSIRKIGLWQKKSGYFPNKVYTGRLSHRHHRPWPCLYYISAAFYHVAHYP</sequence>
<dbReference type="EMBL" id="PGOL01001986">
    <property type="protein sequence ID" value="PKI51914.1"/>
    <property type="molecule type" value="Genomic_DNA"/>
</dbReference>
<proteinExistence type="predicted"/>